<dbReference type="Gene3D" id="2.60.310.20">
    <property type="match status" value="1"/>
</dbReference>
<dbReference type="AlphaFoldDB" id="A0AAN7WD97"/>
<evidence type="ECO:0000259" key="11">
    <source>
        <dbReference type="PROSITE" id="PS00497"/>
    </source>
</evidence>
<keyword evidence="7" id="KW-0503">Monooxygenase</keyword>
<comment type="catalytic activity">
    <reaction evidence="9">
        <text>2 L-dopa + O2 = 2 L-dopaquinone + 2 H2O</text>
        <dbReference type="Rhea" id="RHEA:34287"/>
        <dbReference type="ChEBI" id="CHEBI:15377"/>
        <dbReference type="ChEBI" id="CHEBI:15379"/>
        <dbReference type="ChEBI" id="CHEBI:57504"/>
        <dbReference type="ChEBI" id="CHEBI:57924"/>
        <dbReference type="EC" id="1.14.18.1"/>
    </reaction>
</comment>
<accession>A0AAN7WD97</accession>
<evidence type="ECO:0000256" key="7">
    <source>
        <dbReference type="ARBA" id="ARBA00023033"/>
    </source>
</evidence>
<comment type="similarity">
    <text evidence="2">Belongs to the tyrosinase family.</text>
</comment>
<evidence type="ECO:0000313" key="13">
    <source>
        <dbReference type="Proteomes" id="UP001310594"/>
    </source>
</evidence>
<dbReference type="GO" id="GO:0042438">
    <property type="term" value="P:melanin biosynthetic process"/>
    <property type="evidence" value="ECO:0007669"/>
    <property type="project" value="UniProtKB-KW"/>
</dbReference>
<dbReference type="InterPro" id="IPR041640">
    <property type="entry name" value="Tyrosinase_C"/>
</dbReference>
<evidence type="ECO:0000256" key="8">
    <source>
        <dbReference type="ARBA" id="ARBA00023101"/>
    </source>
</evidence>
<dbReference type="PROSITE" id="PS00497">
    <property type="entry name" value="TYROSINASE_1"/>
    <property type="match status" value="1"/>
</dbReference>
<dbReference type="Pfam" id="PF18132">
    <property type="entry name" value="Tyrosinase_C"/>
    <property type="match status" value="1"/>
</dbReference>
<comment type="catalytic activity">
    <reaction evidence="10">
        <text>L-tyrosine + O2 = L-dopaquinone + H2O</text>
        <dbReference type="Rhea" id="RHEA:18117"/>
        <dbReference type="ChEBI" id="CHEBI:15377"/>
        <dbReference type="ChEBI" id="CHEBI:15379"/>
        <dbReference type="ChEBI" id="CHEBI:57924"/>
        <dbReference type="ChEBI" id="CHEBI:58315"/>
        <dbReference type="EC" id="1.14.18.1"/>
    </reaction>
</comment>
<dbReference type="SUPFAM" id="SSF48056">
    <property type="entry name" value="Di-copper centre-containing domain"/>
    <property type="match status" value="1"/>
</dbReference>
<proteinExistence type="inferred from homology"/>
<evidence type="ECO:0000256" key="3">
    <source>
        <dbReference type="ARBA" id="ARBA00011906"/>
    </source>
</evidence>
<reference evidence="12" key="1">
    <citation type="submission" date="2023-08" db="EMBL/GenBank/DDBJ databases">
        <title>Black Yeasts Isolated from many extreme environments.</title>
        <authorList>
            <person name="Coleine C."/>
            <person name="Stajich J.E."/>
            <person name="Selbmann L."/>
        </authorList>
    </citation>
    <scope>NUCLEOTIDE SEQUENCE</scope>
    <source>
        <strain evidence="12">CCFEE 5810</strain>
    </source>
</reference>
<dbReference type="PRINTS" id="PR00092">
    <property type="entry name" value="TYROSINASE"/>
</dbReference>
<protein>
    <recommendedName>
        <fullName evidence="3">tyrosinase</fullName>
        <ecNumber evidence="3">1.14.18.1</ecNumber>
    </recommendedName>
</protein>
<evidence type="ECO:0000256" key="9">
    <source>
        <dbReference type="ARBA" id="ARBA00048233"/>
    </source>
</evidence>
<evidence type="ECO:0000313" key="12">
    <source>
        <dbReference type="EMBL" id="KAK5701754.1"/>
    </source>
</evidence>
<dbReference type="Gene3D" id="1.10.1280.10">
    <property type="entry name" value="Di-copper center containing domain from catechol oxidase"/>
    <property type="match status" value="1"/>
</dbReference>
<evidence type="ECO:0000256" key="10">
    <source>
        <dbReference type="ARBA" id="ARBA00048881"/>
    </source>
</evidence>
<feature type="domain" description="Tyrosinase copper-binding" evidence="11">
    <location>
        <begin position="98"/>
        <end position="116"/>
    </location>
</feature>
<dbReference type="GO" id="GO:0046872">
    <property type="term" value="F:metal ion binding"/>
    <property type="evidence" value="ECO:0007669"/>
    <property type="project" value="UniProtKB-KW"/>
</dbReference>
<dbReference type="InterPro" id="IPR002227">
    <property type="entry name" value="Tyrosinase_Cu-bd"/>
</dbReference>
<keyword evidence="5" id="KW-0560">Oxidoreductase</keyword>
<comment type="cofactor">
    <cofactor evidence="1">
        <name>Cu(2+)</name>
        <dbReference type="ChEBI" id="CHEBI:29036"/>
    </cofactor>
</comment>
<evidence type="ECO:0000256" key="6">
    <source>
        <dbReference type="ARBA" id="ARBA00023008"/>
    </source>
</evidence>
<dbReference type="PANTHER" id="PTHR11474:SF76">
    <property type="entry name" value="SHKT DOMAIN-CONTAINING PROTEIN"/>
    <property type="match status" value="1"/>
</dbReference>
<keyword evidence="6" id="KW-0186">Copper</keyword>
<dbReference type="EMBL" id="JAVRQU010000006">
    <property type="protein sequence ID" value="KAK5701754.1"/>
    <property type="molecule type" value="Genomic_DNA"/>
</dbReference>
<keyword evidence="4" id="KW-0479">Metal-binding</keyword>
<dbReference type="EC" id="1.14.18.1" evidence="3"/>
<keyword evidence="8" id="KW-0470">Melanin biosynthesis</keyword>
<dbReference type="InterPro" id="IPR050316">
    <property type="entry name" value="Tyrosinase/Hemocyanin"/>
</dbReference>
<dbReference type="GO" id="GO:0004503">
    <property type="term" value="F:tyrosinase activity"/>
    <property type="evidence" value="ECO:0007669"/>
    <property type="project" value="UniProtKB-EC"/>
</dbReference>
<gene>
    <name evidence="12" type="ORF">LTR97_004572</name>
</gene>
<sequence>MAASQKTASQQAQDANVVTAIISKPGKNAYRLEIDEFIQDNAVTNLFLLALDAMYKNSLSNKDGSPNWWSYYSLSGIHGLPRENWAGIKQDRNSGYCHHGMDTFPTWHRPYMYQFEQAVYNNMVAIAQSYADQTWQKTYLDACDRFRLPYWDVCMPRNNTSDGATAKVKAAKGNIWRWGFPKVLKTKNVFVRFPNSPDQLTSMANPLYQFSFPSSTEVKTAGDSRSQISWQDAGLGWVQLQDGRWKFDASRFRTDYTARTPTVASKGESDYVFLEEAIQLQTQVMATNIWHLLNPAEIGLNQMTGRSVKINQAKPWTVFASHAATSDELAAQSLESWHDNIHNLVGSGKGKAGAMSDPSVAAFEPVFWLHHNNIDRLFAIFQALYPEKYVTPGQAKRDTTDENGNPMVLGADQLYPFRETADGACYTSIEAAVRDWKGTGFAVPGVADLNQAGRDQVAVYLRDTYYWATDAAEPPKTLIWPKDLSHVEALTGKSETSAKPVAVSIKAMSMEAGKPTLVARWLSAAQKQAVHDVTIDASISIASVQRVMKALPSGASQPAAHEAPAKMRTWNINLRVKKYAFNGSFNVHFFIGPVDEDKSERFITRMNEVGFSGIFASKPGSGCTNCTKNKDMVYEDTVPLTGKLTEYLASSPGAGTFLPDGRTIQSLEVDQVVPFLKANLTWRVVDTSGAMLHGVEQSGLEIKVTDRLFTPPSAAEPLGTYEASEVHSEITAGKVGGFGG</sequence>
<dbReference type="Pfam" id="PF00264">
    <property type="entry name" value="Tyrosinase"/>
    <property type="match status" value="1"/>
</dbReference>
<evidence type="ECO:0000256" key="2">
    <source>
        <dbReference type="ARBA" id="ARBA00009928"/>
    </source>
</evidence>
<comment type="caution">
    <text evidence="12">The sequence shown here is derived from an EMBL/GenBank/DDBJ whole genome shotgun (WGS) entry which is preliminary data.</text>
</comment>
<evidence type="ECO:0000256" key="4">
    <source>
        <dbReference type="ARBA" id="ARBA00022723"/>
    </source>
</evidence>
<dbReference type="InterPro" id="IPR008922">
    <property type="entry name" value="Di-copper_centre_dom_sf"/>
</dbReference>
<evidence type="ECO:0000256" key="1">
    <source>
        <dbReference type="ARBA" id="ARBA00001973"/>
    </source>
</evidence>
<evidence type="ECO:0000256" key="5">
    <source>
        <dbReference type="ARBA" id="ARBA00023002"/>
    </source>
</evidence>
<name>A0AAN7WD97_9PEZI</name>
<organism evidence="12 13">
    <name type="scientific">Elasticomyces elasticus</name>
    <dbReference type="NCBI Taxonomy" id="574655"/>
    <lineage>
        <taxon>Eukaryota</taxon>
        <taxon>Fungi</taxon>
        <taxon>Dikarya</taxon>
        <taxon>Ascomycota</taxon>
        <taxon>Pezizomycotina</taxon>
        <taxon>Dothideomycetes</taxon>
        <taxon>Dothideomycetidae</taxon>
        <taxon>Mycosphaerellales</taxon>
        <taxon>Teratosphaeriaceae</taxon>
        <taxon>Elasticomyces</taxon>
    </lineage>
</organism>
<dbReference type="Proteomes" id="UP001310594">
    <property type="component" value="Unassembled WGS sequence"/>
</dbReference>
<dbReference type="PANTHER" id="PTHR11474">
    <property type="entry name" value="TYROSINASE FAMILY MEMBER"/>
    <property type="match status" value="1"/>
</dbReference>